<reference evidence="4 5" key="1">
    <citation type="submission" date="2019-09" db="EMBL/GenBank/DDBJ databases">
        <title>Nocardioides panacisoli sp. nov., isolated from the soil of a ginseng field.</title>
        <authorList>
            <person name="Cho C."/>
        </authorList>
    </citation>
    <scope>NUCLEOTIDE SEQUENCE [LARGE SCALE GENOMIC DNA]</scope>
    <source>
        <strain evidence="4 5">BN140041</strain>
    </source>
</reference>
<evidence type="ECO:0000259" key="3">
    <source>
        <dbReference type="Pfam" id="PF02481"/>
    </source>
</evidence>
<dbReference type="EMBL" id="VUJW01000009">
    <property type="protein sequence ID" value="KAA1426270.1"/>
    <property type="molecule type" value="Genomic_DNA"/>
</dbReference>
<evidence type="ECO:0000313" key="4">
    <source>
        <dbReference type="EMBL" id="KAA1426270.1"/>
    </source>
</evidence>
<sequence>MSATEERRARMVLSLISEPGDPRFTDLAHELGGARLLEAIRTDPERHQLLLAASARLEELDLDAELARAERCGARFVVPGDDEWPRQLDDLHGAAPLNERGGVPIGLWVRGPLRLDALARSVAIVGARSATTYGAEVASDIAAEVGLAGIPVVSGAAFGIDYAAHRGALGAGAPTVAVLACGPDRAYPVAHRPLLDHLAQEHAIVSDAPPGAAPTRIRFLSRNRLIAALTRGTVVVEAAVRSGSLTTMNWAERLSRVTMGVPGPVGSAASAGVHQALRGGAALVTSGADVLELIGSSGEHLKADQRAPARPRDRLSVHDRQVLDAVPVLSGAPVESIARVAGLSVLTVQPALARLRRSGLVDRAPRGWHLTDAARGDVDDGSTSHVQRQEVPTIDR</sequence>
<dbReference type="InterPro" id="IPR057666">
    <property type="entry name" value="DrpA_SLOG"/>
</dbReference>
<evidence type="ECO:0000256" key="1">
    <source>
        <dbReference type="ARBA" id="ARBA00006525"/>
    </source>
</evidence>
<dbReference type="PANTHER" id="PTHR43022">
    <property type="entry name" value="PROTEIN SMF"/>
    <property type="match status" value="1"/>
</dbReference>
<evidence type="ECO:0000313" key="5">
    <source>
        <dbReference type="Proteomes" id="UP000324351"/>
    </source>
</evidence>
<name>A0A5B1M3D7_9ACTN</name>
<gene>
    <name evidence="4" type="ORF">F0U47_15320</name>
</gene>
<dbReference type="AlphaFoldDB" id="A0A5B1M3D7"/>
<feature type="region of interest" description="Disordered" evidence="2">
    <location>
        <begin position="372"/>
        <end position="396"/>
    </location>
</feature>
<dbReference type="Proteomes" id="UP000324351">
    <property type="component" value="Unassembled WGS sequence"/>
</dbReference>
<comment type="similarity">
    <text evidence="1">Belongs to the DprA/Smf family.</text>
</comment>
<dbReference type="SUPFAM" id="SSF102405">
    <property type="entry name" value="MCP/YpsA-like"/>
    <property type="match status" value="1"/>
</dbReference>
<reference evidence="4 5" key="2">
    <citation type="submission" date="2019-09" db="EMBL/GenBank/DDBJ databases">
        <authorList>
            <person name="Jin C."/>
        </authorList>
    </citation>
    <scope>NUCLEOTIDE SEQUENCE [LARGE SCALE GENOMIC DNA]</scope>
    <source>
        <strain evidence="4 5">BN140041</strain>
    </source>
</reference>
<comment type="caution">
    <text evidence="4">The sequence shown here is derived from an EMBL/GenBank/DDBJ whole genome shotgun (WGS) entry which is preliminary data.</text>
</comment>
<organism evidence="4 5">
    <name type="scientific">Nocardioides antri</name>
    <dbReference type="NCBI Taxonomy" id="2607659"/>
    <lineage>
        <taxon>Bacteria</taxon>
        <taxon>Bacillati</taxon>
        <taxon>Actinomycetota</taxon>
        <taxon>Actinomycetes</taxon>
        <taxon>Propionibacteriales</taxon>
        <taxon>Nocardioidaceae</taxon>
        <taxon>Nocardioides</taxon>
    </lineage>
</organism>
<dbReference type="RefSeq" id="WP_149751346.1">
    <property type="nucleotide sequence ID" value="NZ_VUJW01000009.1"/>
</dbReference>
<proteinExistence type="inferred from homology"/>
<dbReference type="Pfam" id="PF02481">
    <property type="entry name" value="DNA_processg_A"/>
    <property type="match status" value="1"/>
</dbReference>
<dbReference type="Gene3D" id="3.40.50.450">
    <property type="match status" value="1"/>
</dbReference>
<evidence type="ECO:0000256" key="2">
    <source>
        <dbReference type="SAM" id="MobiDB-lite"/>
    </source>
</evidence>
<accession>A0A5B1M3D7</accession>
<feature type="domain" description="Smf/DprA SLOG" evidence="3">
    <location>
        <begin position="76"/>
        <end position="293"/>
    </location>
</feature>
<keyword evidence="5" id="KW-1185">Reference proteome</keyword>
<dbReference type="PANTHER" id="PTHR43022:SF1">
    <property type="entry name" value="PROTEIN SMF"/>
    <property type="match status" value="1"/>
</dbReference>
<dbReference type="InterPro" id="IPR003488">
    <property type="entry name" value="DprA"/>
</dbReference>
<dbReference type="GO" id="GO:0009294">
    <property type="term" value="P:DNA-mediated transformation"/>
    <property type="evidence" value="ECO:0007669"/>
    <property type="project" value="InterPro"/>
</dbReference>
<protein>
    <submittedName>
        <fullName evidence="4">DNA-processing protein DprA</fullName>
    </submittedName>
</protein>